<dbReference type="RefSeq" id="WP_188542245.1">
    <property type="nucleotide sequence ID" value="NZ_BMFT01000005.1"/>
</dbReference>
<comment type="caution">
    <text evidence="1">The sequence shown here is derived from an EMBL/GenBank/DDBJ whole genome shotgun (WGS) entry which is preliminary data.</text>
</comment>
<evidence type="ECO:0000313" key="1">
    <source>
        <dbReference type="EMBL" id="GGH38213.1"/>
    </source>
</evidence>
<dbReference type="InterPro" id="IPR002838">
    <property type="entry name" value="AIM24"/>
</dbReference>
<dbReference type="SUPFAM" id="SSF51219">
    <property type="entry name" value="TRAP-like"/>
    <property type="match status" value="1"/>
</dbReference>
<dbReference type="InterPro" id="IPR016031">
    <property type="entry name" value="Trp_RNA-bd_attenuator-like_dom"/>
</dbReference>
<keyword evidence="2" id="KW-1185">Reference proteome</keyword>
<evidence type="ECO:0000313" key="2">
    <source>
        <dbReference type="Proteomes" id="UP000659344"/>
    </source>
</evidence>
<protein>
    <recommendedName>
        <fullName evidence="3">Biogenesis AIM24</fullName>
    </recommendedName>
</protein>
<dbReference type="Proteomes" id="UP000659344">
    <property type="component" value="Unassembled WGS sequence"/>
</dbReference>
<dbReference type="Gene3D" id="3.60.160.10">
    <property type="entry name" value="Mitochondrial biogenesis AIM24"/>
    <property type="match status" value="1"/>
</dbReference>
<reference evidence="2" key="1">
    <citation type="journal article" date="2019" name="Int. J. Syst. Evol. Microbiol.">
        <title>The Global Catalogue of Microorganisms (GCM) 10K type strain sequencing project: providing services to taxonomists for standard genome sequencing and annotation.</title>
        <authorList>
            <consortium name="The Broad Institute Genomics Platform"/>
            <consortium name="The Broad Institute Genome Sequencing Center for Infectious Disease"/>
            <person name="Wu L."/>
            <person name="Ma J."/>
        </authorList>
    </citation>
    <scope>NUCLEOTIDE SEQUENCE [LARGE SCALE GENOMIC DNA]</scope>
    <source>
        <strain evidence="2">CGMCC 1.12769</strain>
    </source>
</reference>
<organism evidence="1 2">
    <name type="scientific">Paenibacillus segetis</name>
    <dbReference type="NCBI Taxonomy" id="1325360"/>
    <lineage>
        <taxon>Bacteria</taxon>
        <taxon>Bacillati</taxon>
        <taxon>Bacillota</taxon>
        <taxon>Bacilli</taxon>
        <taxon>Bacillales</taxon>
        <taxon>Paenibacillaceae</taxon>
        <taxon>Paenibacillus</taxon>
    </lineage>
</organism>
<dbReference type="Pfam" id="PF01987">
    <property type="entry name" value="AIM24"/>
    <property type="match status" value="1"/>
</dbReference>
<dbReference type="EMBL" id="BMFT01000005">
    <property type="protein sequence ID" value="GGH38213.1"/>
    <property type="molecule type" value="Genomic_DNA"/>
</dbReference>
<proteinExistence type="predicted"/>
<gene>
    <name evidence="1" type="ORF">GCM10008013_46150</name>
</gene>
<sequence>MDIQYESEPGLLGGQAVTFGLNVDDKVHVLHPGQIIAYRGSPGNRSDKLMNFKGMYRKHKLIQADMTGPCQFVVSLPPSVSMKSIQLTDESDLLYDFRHLFFYTAGVKMDTRILSMKNIMITRDAVKMKFSGNGIIGILTQGQILELTLHPEEAIYVDSRSIIAYPENAKLELSVYGNHLASQHMNYHWKMTGRGTVLIQSGARNHELERDLHNDDGIFKRVLREVIPFGGIIIK</sequence>
<name>A0ABQ1YUK3_9BACL</name>
<dbReference type="InterPro" id="IPR036983">
    <property type="entry name" value="AIM24_sf"/>
</dbReference>
<accession>A0ABQ1YUK3</accession>
<evidence type="ECO:0008006" key="3">
    <source>
        <dbReference type="Google" id="ProtNLM"/>
    </source>
</evidence>